<protein>
    <recommendedName>
        <fullName evidence="2">UPF0473 protein EXM42_15575</fullName>
    </recommendedName>
</protein>
<dbReference type="PANTHER" id="PTHR40066">
    <property type="entry name" value="UPF0473 PROTEIN CBO2561/CLC_2432"/>
    <property type="match status" value="1"/>
</dbReference>
<comment type="similarity">
    <text evidence="1 2">Belongs to the UPF0473 family.</text>
</comment>
<sequence length="85" mass="9770">MDNNVNTITLTDEEGKETEFEVITKLDIEDKEYVVVVPKDEEVDDAIALRIDNNDNGEEVLVPVEEDEEFNMVAEAYELLFSEEE</sequence>
<dbReference type="PANTHER" id="PTHR40066:SF1">
    <property type="entry name" value="UPF0473 PROTEIN CBO2561_CLC_2432"/>
    <property type="match status" value="1"/>
</dbReference>
<reference evidence="3 4" key="1">
    <citation type="submission" date="2019-02" db="EMBL/GenBank/DDBJ databases">
        <title>Genome sequencing of Clostridium botulinum clinical isolates.</title>
        <authorList>
            <person name="Brunt J."/>
            <person name="Van Vliet A.H.M."/>
            <person name="Stringer S.C."/>
            <person name="Grant K.A."/>
            <person name="Carter A.C."/>
            <person name="Peck M.W."/>
        </authorList>
    </citation>
    <scope>NUCLEOTIDE SEQUENCE [LARGE SCALE GENOMIC DNA]</scope>
    <source>
        <strain evidence="3 4">R1125/03</strain>
    </source>
</reference>
<dbReference type="AlphaFoldDB" id="A0A6M0T6M5"/>
<evidence type="ECO:0000256" key="1">
    <source>
        <dbReference type="ARBA" id="ARBA00008439"/>
    </source>
</evidence>
<dbReference type="EMBL" id="SGJP01000040">
    <property type="protein sequence ID" value="NFA61751.1"/>
    <property type="molecule type" value="Genomic_DNA"/>
</dbReference>
<dbReference type="Proteomes" id="UP000473089">
    <property type="component" value="Unassembled WGS sequence"/>
</dbReference>
<dbReference type="Pfam" id="PF06949">
    <property type="entry name" value="DUF1292"/>
    <property type="match status" value="1"/>
</dbReference>
<dbReference type="HAMAP" id="MF_01448">
    <property type="entry name" value="UPF0473"/>
    <property type="match status" value="1"/>
</dbReference>
<evidence type="ECO:0000256" key="2">
    <source>
        <dbReference type="HAMAP-Rule" id="MF_01448"/>
    </source>
</evidence>
<comment type="caution">
    <text evidence="3">The sequence shown here is derived from an EMBL/GenBank/DDBJ whole genome shotgun (WGS) entry which is preliminary data.</text>
</comment>
<proteinExistence type="inferred from homology"/>
<name>A0A6M0T6M5_CLOBO</name>
<gene>
    <name evidence="3" type="ORF">EXM42_15575</name>
</gene>
<accession>A0A6M0T6M5</accession>
<evidence type="ECO:0000313" key="4">
    <source>
        <dbReference type="Proteomes" id="UP000473089"/>
    </source>
</evidence>
<organism evidence="3 4">
    <name type="scientific">Clostridium botulinum</name>
    <dbReference type="NCBI Taxonomy" id="1491"/>
    <lineage>
        <taxon>Bacteria</taxon>
        <taxon>Bacillati</taxon>
        <taxon>Bacillota</taxon>
        <taxon>Clostridia</taxon>
        <taxon>Eubacteriales</taxon>
        <taxon>Clostridiaceae</taxon>
        <taxon>Clostridium</taxon>
    </lineage>
</organism>
<evidence type="ECO:0000313" key="3">
    <source>
        <dbReference type="EMBL" id="NFA61751.1"/>
    </source>
</evidence>
<dbReference type="InterPro" id="IPR009711">
    <property type="entry name" value="UPF0473"/>
</dbReference>